<accession>A0A060HQW4</accession>
<dbReference type="STRING" id="926571.NVIE_1349"/>
<dbReference type="HOGENOM" id="CLU_2857224_0_0_2"/>
<evidence type="ECO:0000313" key="1">
    <source>
        <dbReference type="EMBL" id="AIC15562.1"/>
    </source>
</evidence>
<organism evidence="1 2">
    <name type="scientific">Nitrososphaera viennensis EN76</name>
    <dbReference type="NCBI Taxonomy" id="926571"/>
    <lineage>
        <taxon>Archaea</taxon>
        <taxon>Nitrososphaerota</taxon>
        <taxon>Nitrososphaeria</taxon>
        <taxon>Nitrososphaerales</taxon>
        <taxon>Nitrososphaeraceae</taxon>
        <taxon>Nitrososphaera</taxon>
    </lineage>
</organism>
<protein>
    <submittedName>
        <fullName evidence="1">Uncharacterized protein</fullName>
    </submittedName>
</protein>
<gene>
    <name evidence="1" type="ORF">NVIE_1349</name>
</gene>
<keyword evidence="2" id="KW-1185">Reference proteome</keyword>
<evidence type="ECO:0000313" key="2">
    <source>
        <dbReference type="Proteomes" id="UP000027093"/>
    </source>
</evidence>
<sequence length="64" mass="7046">MTKCWVCPATGSLSIIGHNGTAPTDVRYAYVNMFWSGNILNFYAERLQNNGAVVSAPPSQHMTR</sequence>
<dbReference type="Proteomes" id="UP000027093">
    <property type="component" value="Chromosome"/>
</dbReference>
<reference evidence="1 2" key="1">
    <citation type="journal article" date="2014" name="Int. J. Syst. Evol. Microbiol.">
        <title>Nitrososphaera viennensis gen. nov., sp. nov., an aerobic and mesophilic, ammonia-oxidizing archaeon from soil and a member of the archaeal phylum Thaumarchaeota.</title>
        <authorList>
            <person name="Stieglmeier M."/>
            <person name="Klingl A."/>
            <person name="Alves R.J."/>
            <person name="Rittmann S.K."/>
            <person name="Melcher M."/>
            <person name="Leisch N."/>
            <person name="Schleper C."/>
        </authorList>
    </citation>
    <scope>NUCLEOTIDE SEQUENCE [LARGE SCALE GENOMIC DNA]</scope>
    <source>
        <strain evidence="1">EN76</strain>
    </source>
</reference>
<dbReference type="KEGG" id="nvn:NVIE_1349"/>
<dbReference type="AlphaFoldDB" id="A0A060HQW4"/>
<proteinExistence type="predicted"/>
<name>A0A060HQW4_9ARCH</name>
<dbReference type="EMBL" id="CP007536">
    <property type="protein sequence ID" value="AIC15562.1"/>
    <property type="molecule type" value="Genomic_DNA"/>
</dbReference>